<dbReference type="Gene3D" id="3.30.40.10">
    <property type="entry name" value="Zinc/RING finger domain, C3HC4 (zinc finger)"/>
    <property type="match status" value="1"/>
</dbReference>
<dbReference type="SMART" id="SM00249">
    <property type="entry name" value="PHD"/>
    <property type="match status" value="2"/>
</dbReference>
<keyword evidence="3" id="KW-0862">Zinc</keyword>
<feature type="region of interest" description="Disordered" evidence="7">
    <location>
        <begin position="173"/>
        <end position="250"/>
    </location>
</feature>
<reference evidence="10 11" key="1">
    <citation type="submission" date="2008-07" db="EMBL/GenBank/DDBJ databases">
        <authorList>
            <person name="El-Sayed N."/>
            <person name="Caler E."/>
            <person name="Inman J."/>
            <person name="Amedeo P."/>
            <person name="Hass B."/>
            <person name="Wortman J."/>
        </authorList>
    </citation>
    <scope>NUCLEOTIDE SEQUENCE [LARGE SCALE GENOMIC DNA]</scope>
    <source>
        <strain evidence="11">ATCC 50983 / TXsc</strain>
    </source>
</reference>
<feature type="region of interest" description="Disordered" evidence="7">
    <location>
        <begin position="543"/>
        <end position="585"/>
    </location>
</feature>
<dbReference type="PANTHER" id="PTHR22881:SF27">
    <property type="entry name" value="BROMODOMAIN CONTAINING 7_9"/>
    <property type="match status" value="1"/>
</dbReference>
<dbReference type="PROSITE" id="PS50014">
    <property type="entry name" value="BROMODOMAIN_2"/>
    <property type="match status" value="1"/>
</dbReference>
<dbReference type="InterPro" id="IPR051831">
    <property type="entry name" value="Bromodomain_contain_prot"/>
</dbReference>
<evidence type="ECO:0000256" key="4">
    <source>
        <dbReference type="ARBA" id="ARBA00023117"/>
    </source>
</evidence>
<keyword evidence="1" id="KW-0479">Metal-binding</keyword>
<accession>C5LY71</accession>
<dbReference type="InterPro" id="IPR011011">
    <property type="entry name" value="Znf_FYVE_PHD"/>
</dbReference>
<dbReference type="AlphaFoldDB" id="C5LY71"/>
<sequence length="1071" mass="119333">MPACNLRRLRVTDQFGAVGWGVVMKDQPKESSNVEGSSYRIGVVKYFTVKWRRYYIQFIDASAPELEALRPLKLPSLRDAKELAESLAISLTHGDIQLSRSATDRHWLDPEDMQIYVLSDLKVWERPDELHQRKPPSSPGEKEKSWYACSICGYQVPKGSIRWARDACCQGSGHPNSSELKGSPRSCPTPEEDDDRQQALRRFHSALGTGDTLMKDSDEDYPPLGGLASTGIGEQIKTEPEEQADSKDEESVQPLQCCNCRSVFHGDCLLPHEKLLPPDGMDEGLQFRNLDMYLQGVATAVPELLPKGCHDLHAFSKYCCEPLGTYPTNWDKLSLVKLFGCLEYHLPSKSCRYCPVCLRAWSTVWCDDMVQCDGCEFWVHAKCDNFTCKEQFTELTDKDVKYFCPICRDSTSKSKYIRALDLLKALDKSHLFSEPVNAAFAPLYLRVVKKPMNLRKMRQKAEAHMYPSVQDFVDDFDQIIANAKLFNMPNTQTYKIAEQFEKNGKLVLERYLLKVAGAAGVAKIVNESPSSPALPIDVASIEGSDKSARTRRSTRITTKPGTDGPSPYKQRLKKPRKAPSSSTRLLLSPSISPASLIITDPRILDLIALVPLCNRLISVVYVCPPVPTGIPLWSPCRAQFHSSLYRIPYLFTVVGFSLNAVLSRVAGLPDKKSYHCPGCNRCPYCAQICSKSLSNDPTELAAPKMMCVKCGIIWHSKCRDRWVKKTASSDKLGDWLWDDKFIMCDQCAAEQYKVSFNASRRCLACNGTIIDGTASKKTCSSKILCLICGGRWHSKCIPEFRDLTMISIPDYICAQCLADTPMDELPRRHTSNDQTPTTTASDTEIAKSLSSELISIRNRHAACAERSRMLDALAGRHNSGLLRKLPKHLEPALLQTMALAGATSGGNAGTTPSVIGEDCEDWLVRTMGQDVFMPRRATKVSGKTSPTVSTPQDALIAQRLLAARDILQWIDTQDSSTDHTGHDSSPSPVRAETVMEEPLALVQRSWWLQQGRDPAVLLLKIIHKTLTSVDKGYIGAFLLLTESSAVPSHWNGDIESQCAHTRLGVRVVRHN</sequence>
<dbReference type="GO" id="GO:0006357">
    <property type="term" value="P:regulation of transcription by RNA polymerase II"/>
    <property type="evidence" value="ECO:0007669"/>
    <property type="project" value="TreeGrafter"/>
</dbReference>
<evidence type="ECO:0000259" key="9">
    <source>
        <dbReference type="PROSITE" id="PS50016"/>
    </source>
</evidence>
<feature type="domain" description="PHD-type" evidence="9">
    <location>
        <begin position="351"/>
        <end position="410"/>
    </location>
</feature>
<evidence type="ECO:0000256" key="3">
    <source>
        <dbReference type="ARBA" id="ARBA00022833"/>
    </source>
</evidence>
<dbReference type="SUPFAM" id="SSF57903">
    <property type="entry name" value="FYVE/PHD zinc finger"/>
    <property type="match status" value="1"/>
</dbReference>
<dbReference type="Proteomes" id="UP000007800">
    <property type="component" value="Unassembled WGS sequence"/>
</dbReference>
<dbReference type="InterPro" id="IPR019787">
    <property type="entry name" value="Znf_PHD-finger"/>
</dbReference>
<evidence type="ECO:0000256" key="7">
    <source>
        <dbReference type="SAM" id="MobiDB-lite"/>
    </source>
</evidence>
<proteinExistence type="predicted"/>
<dbReference type="EMBL" id="GG686772">
    <property type="protein sequence ID" value="EEQ98401.1"/>
    <property type="molecule type" value="Genomic_DNA"/>
</dbReference>
<dbReference type="PANTHER" id="PTHR22881">
    <property type="entry name" value="BROMODOMAIN CONTAINING PROTEIN"/>
    <property type="match status" value="1"/>
</dbReference>
<dbReference type="RefSeq" id="XP_002765684.1">
    <property type="nucleotide sequence ID" value="XM_002765638.1"/>
</dbReference>
<protein>
    <submittedName>
        <fullName evidence="10">Bromodomain-containing protein, putative</fullName>
    </submittedName>
</protein>
<keyword evidence="11" id="KW-1185">Reference proteome</keyword>
<dbReference type="CDD" id="cd04369">
    <property type="entry name" value="Bromodomain"/>
    <property type="match status" value="1"/>
</dbReference>
<keyword evidence="4 5" id="KW-0103">Bromodomain</keyword>
<feature type="compositionally biased region" description="Basic and acidic residues" evidence="7">
    <location>
        <begin position="236"/>
        <end position="250"/>
    </location>
</feature>
<dbReference type="GeneID" id="9040868"/>
<feature type="region of interest" description="Disordered" evidence="7">
    <location>
        <begin position="824"/>
        <end position="844"/>
    </location>
</feature>
<dbReference type="OrthoDB" id="21449at2759"/>
<dbReference type="Gene3D" id="1.20.920.10">
    <property type="entry name" value="Bromodomain-like"/>
    <property type="match status" value="1"/>
</dbReference>
<dbReference type="InterPro" id="IPR036427">
    <property type="entry name" value="Bromodomain-like_sf"/>
</dbReference>
<evidence type="ECO:0000259" key="8">
    <source>
        <dbReference type="PROSITE" id="PS50014"/>
    </source>
</evidence>
<dbReference type="PROSITE" id="PS50016">
    <property type="entry name" value="ZF_PHD_2"/>
    <property type="match status" value="1"/>
</dbReference>
<evidence type="ECO:0000313" key="11">
    <source>
        <dbReference type="Proteomes" id="UP000007800"/>
    </source>
</evidence>
<dbReference type="GO" id="GO:0005634">
    <property type="term" value="C:nucleus"/>
    <property type="evidence" value="ECO:0007669"/>
    <property type="project" value="TreeGrafter"/>
</dbReference>
<evidence type="ECO:0000256" key="2">
    <source>
        <dbReference type="ARBA" id="ARBA00022771"/>
    </source>
</evidence>
<dbReference type="SMART" id="SM00297">
    <property type="entry name" value="BROMO"/>
    <property type="match status" value="1"/>
</dbReference>
<dbReference type="InParanoid" id="C5LY71"/>
<feature type="domain" description="Bromo" evidence="8">
    <location>
        <begin position="424"/>
        <end position="494"/>
    </location>
</feature>
<name>C5LY71_PERM5</name>
<organism evidence="11">
    <name type="scientific">Perkinsus marinus (strain ATCC 50983 / TXsc)</name>
    <dbReference type="NCBI Taxonomy" id="423536"/>
    <lineage>
        <taxon>Eukaryota</taxon>
        <taxon>Sar</taxon>
        <taxon>Alveolata</taxon>
        <taxon>Perkinsozoa</taxon>
        <taxon>Perkinsea</taxon>
        <taxon>Perkinsida</taxon>
        <taxon>Perkinsidae</taxon>
        <taxon>Perkinsus</taxon>
    </lineage>
</organism>
<evidence type="ECO:0000313" key="10">
    <source>
        <dbReference type="EMBL" id="EEQ98401.1"/>
    </source>
</evidence>
<dbReference type="InterPro" id="IPR001965">
    <property type="entry name" value="Znf_PHD"/>
</dbReference>
<gene>
    <name evidence="10" type="ORF">Pmar_PMAR013750</name>
</gene>
<keyword evidence="2 6" id="KW-0863">Zinc-finger</keyword>
<dbReference type="Pfam" id="PF00439">
    <property type="entry name" value="Bromodomain"/>
    <property type="match status" value="1"/>
</dbReference>
<dbReference type="PRINTS" id="PR00503">
    <property type="entry name" value="BROMODOMAIN"/>
</dbReference>
<dbReference type="InterPro" id="IPR001487">
    <property type="entry name" value="Bromodomain"/>
</dbReference>
<dbReference type="SUPFAM" id="SSF47370">
    <property type="entry name" value="Bromodomain"/>
    <property type="match status" value="1"/>
</dbReference>
<evidence type="ECO:0000256" key="5">
    <source>
        <dbReference type="PROSITE-ProRule" id="PRU00035"/>
    </source>
</evidence>
<dbReference type="GO" id="GO:0008270">
    <property type="term" value="F:zinc ion binding"/>
    <property type="evidence" value="ECO:0007669"/>
    <property type="project" value="UniProtKB-KW"/>
</dbReference>
<feature type="compositionally biased region" description="Polar residues" evidence="7">
    <location>
        <begin position="832"/>
        <end position="844"/>
    </location>
</feature>
<evidence type="ECO:0000256" key="6">
    <source>
        <dbReference type="PROSITE-ProRule" id="PRU00146"/>
    </source>
</evidence>
<evidence type="ECO:0000256" key="1">
    <source>
        <dbReference type="ARBA" id="ARBA00022723"/>
    </source>
</evidence>
<dbReference type="InterPro" id="IPR013083">
    <property type="entry name" value="Znf_RING/FYVE/PHD"/>
</dbReference>